<evidence type="ECO:0000313" key="3">
    <source>
        <dbReference type="Proteomes" id="UP000598775"/>
    </source>
</evidence>
<name>A0A917B2P1_9MICO</name>
<dbReference type="PROSITE" id="PS50995">
    <property type="entry name" value="HTH_MARR_2"/>
    <property type="match status" value="1"/>
</dbReference>
<dbReference type="InterPro" id="IPR000835">
    <property type="entry name" value="HTH_MarR-typ"/>
</dbReference>
<organism evidence="2 3">
    <name type="scientific">Subtercola lobariae</name>
    <dbReference type="NCBI Taxonomy" id="1588641"/>
    <lineage>
        <taxon>Bacteria</taxon>
        <taxon>Bacillati</taxon>
        <taxon>Actinomycetota</taxon>
        <taxon>Actinomycetes</taxon>
        <taxon>Micrococcales</taxon>
        <taxon>Microbacteriaceae</taxon>
        <taxon>Subtercola</taxon>
    </lineage>
</organism>
<dbReference type="AlphaFoldDB" id="A0A917B2P1"/>
<dbReference type="Gene3D" id="1.10.10.10">
    <property type="entry name" value="Winged helix-like DNA-binding domain superfamily/Winged helix DNA-binding domain"/>
    <property type="match status" value="1"/>
</dbReference>
<dbReference type="InterPro" id="IPR052526">
    <property type="entry name" value="HTH-type_Bedaq_tolerance"/>
</dbReference>
<gene>
    <name evidence="2" type="ORF">GCM10011399_07100</name>
</gene>
<evidence type="ECO:0000259" key="1">
    <source>
        <dbReference type="PROSITE" id="PS50995"/>
    </source>
</evidence>
<dbReference type="GO" id="GO:0003700">
    <property type="term" value="F:DNA-binding transcription factor activity"/>
    <property type="evidence" value="ECO:0007669"/>
    <property type="project" value="InterPro"/>
</dbReference>
<dbReference type="RefSeq" id="WP_188673727.1">
    <property type="nucleotide sequence ID" value="NZ_BMGP01000001.1"/>
</dbReference>
<dbReference type="PANTHER" id="PTHR39515:SF2">
    <property type="entry name" value="HTH-TYPE TRANSCRIPTIONAL REGULATOR RV0880"/>
    <property type="match status" value="1"/>
</dbReference>
<feature type="domain" description="HTH marR-type" evidence="1">
    <location>
        <begin position="11"/>
        <end position="143"/>
    </location>
</feature>
<dbReference type="InterPro" id="IPR036390">
    <property type="entry name" value="WH_DNA-bd_sf"/>
</dbReference>
<reference evidence="2 3" key="1">
    <citation type="journal article" date="2014" name="Int. J. Syst. Evol. Microbiol.">
        <title>Complete genome sequence of Corynebacterium casei LMG S-19264T (=DSM 44701T), isolated from a smear-ripened cheese.</title>
        <authorList>
            <consortium name="US DOE Joint Genome Institute (JGI-PGF)"/>
            <person name="Walter F."/>
            <person name="Albersmeier A."/>
            <person name="Kalinowski J."/>
            <person name="Ruckert C."/>
        </authorList>
    </citation>
    <scope>NUCLEOTIDE SEQUENCE [LARGE SCALE GENOMIC DNA]</scope>
    <source>
        <strain evidence="2 3">CGMCC 1.12976</strain>
    </source>
</reference>
<accession>A0A917B2P1</accession>
<dbReference type="SUPFAM" id="SSF46785">
    <property type="entry name" value="Winged helix' DNA-binding domain"/>
    <property type="match status" value="1"/>
</dbReference>
<dbReference type="InterPro" id="IPR036388">
    <property type="entry name" value="WH-like_DNA-bd_sf"/>
</dbReference>
<protein>
    <submittedName>
        <fullName evidence="2">MarR family transcriptional regulator</fullName>
    </submittedName>
</protein>
<evidence type="ECO:0000313" key="2">
    <source>
        <dbReference type="EMBL" id="GGF15830.1"/>
    </source>
</evidence>
<dbReference type="EMBL" id="BMGP01000001">
    <property type="protein sequence ID" value="GGF15830.1"/>
    <property type="molecule type" value="Genomic_DNA"/>
</dbReference>
<dbReference type="Pfam" id="PF12802">
    <property type="entry name" value="MarR_2"/>
    <property type="match status" value="1"/>
</dbReference>
<proteinExistence type="predicted"/>
<comment type="caution">
    <text evidence="2">The sequence shown here is derived from an EMBL/GenBank/DDBJ whole genome shotgun (WGS) entry which is preliminary data.</text>
</comment>
<dbReference type="PANTHER" id="PTHR39515">
    <property type="entry name" value="CONSERVED PROTEIN"/>
    <property type="match status" value="1"/>
</dbReference>
<dbReference type="SMART" id="SM00347">
    <property type="entry name" value="HTH_MARR"/>
    <property type="match status" value="1"/>
</dbReference>
<keyword evidence="3" id="KW-1185">Reference proteome</keyword>
<dbReference type="Proteomes" id="UP000598775">
    <property type="component" value="Unassembled WGS sequence"/>
</dbReference>
<sequence>MTESETNEPSPDDIGPEVRRAVGRIYRRVRSEMHDEQLGDTAVSVLAYLVKHGPQTPGLLSELERVTPPAMNQTINILQTEGLVTRAPDPSDGRKVLVAATDQGITRAAELRTAKHVWLNSRLDQLSPAERRVLVEAARILNEIAGS</sequence>